<reference evidence="3 4" key="1">
    <citation type="submission" date="2021-04" db="EMBL/GenBank/DDBJ databases">
        <title>The genome sequence of Ideonella sp. 3Y2.</title>
        <authorList>
            <person name="Liu Y."/>
        </authorList>
    </citation>
    <scope>NUCLEOTIDE SEQUENCE [LARGE SCALE GENOMIC DNA]</scope>
    <source>
        <strain evidence="3 4">3Y2</strain>
    </source>
</reference>
<dbReference type="EMBL" id="JAGQDD010000015">
    <property type="protein sequence ID" value="MBQ0932316.1"/>
    <property type="molecule type" value="Genomic_DNA"/>
</dbReference>
<sequence>MREAMVALAATGQRLHTWRAGEQGPRVLLLHGFPEAGFIWQPVMQRLQGQARLLAPTQRGYAPSSCPAGDAAYRPRALVADLVALIEQEGAPVDLVVAHDWGGALAWNLAAQRPDLLRRLLIVNATHPVPFLRALREDPAQQAASAYMNTLCAPGAAERLAADDFRALWPFFEHFGPGSAQWLDVPLRARYRALWGASLDSMLAWYRMSPLRPPLSPQDPVMTLQLPAEAVTVRVPTRVLWGEADRALPPALLDGLEAFVPDLTVERVPGASHWIIHEQPERVAQAIIDALT</sequence>
<evidence type="ECO:0000313" key="4">
    <source>
        <dbReference type="Proteomes" id="UP000676246"/>
    </source>
</evidence>
<dbReference type="InterPro" id="IPR029058">
    <property type="entry name" value="AB_hydrolase_fold"/>
</dbReference>
<dbReference type="AlphaFoldDB" id="A0A940YBW0"/>
<protein>
    <submittedName>
        <fullName evidence="3">Alpha/beta hydrolase</fullName>
    </submittedName>
</protein>
<accession>A0A940YBW0</accession>
<name>A0A940YBW0_9BURK</name>
<dbReference type="InterPro" id="IPR000639">
    <property type="entry name" value="Epox_hydrolase-like"/>
</dbReference>
<dbReference type="Gene3D" id="3.40.50.1820">
    <property type="entry name" value="alpha/beta hydrolase"/>
    <property type="match status" value="1"/>
</dbReference>
<evidence type="ECO:0000313" key="3">
    <source>
        <dbReference type="EMBL" id="MBQ0932316.1"/>
    </source>
</evidence>
<dbReference type="InterPro" id="IPR000073">
    <property type="entry name" value="AB_hydrolase_1"/>
</dbReference>
<keyword evidence="1 3" id="KW-0378">Hydrolase</keyword>
<keyword evidence="4" id="KW-1185">Reference proteome</keyword>
<organism evidence="3 4">
    <name type="scientific">Ideonella alba</name>
    <dbReference type="NCBI Taxonomy" id="2824118"/>
    <lineage>
        <taxon>Bacteria</taxon>
        <taxon>Pseudomonadati</taxon>
        <taxon>Pseudomonadota</taxon>
        <taxon>Betaproteobacteria</taxon>
        <taxon>Burkholderiales</taxon>
        <taxon>Sphaerotilaceae</taxon>
        <taxon>Ideonella</taxon>
    </lineage>
</organism>
<dbReference type="SUPFAM" id="SSF53474">
    <property type="entry name" value="alpha/beta-Hydrolases"/>
    <property type="match status" value="1"/>
</dbReference>
<dbReference type="Proteomes" id="UP000676246">
    <property type="component" value="Unassembled WGS sequence"/>
</dbReference>
<dbReference type="PRINTS" id="PR00412">
    <property type="entry name" value="EPOXHYDRLASE"/>
</dbReference>
<evidence type="ECO:0000259" key="2">
    <source>
        <dbReference type="Pfam" id="PF12697"/>
    </source>
</evidence>
<feature type="domain" description="AB hydrolase-1" evidence="2">
    <location>
        <begin position="27"/>
        <end position="286"/>
    </location>
</feature>
<dbReference type="GO" id="GO:0016787">
    <property type="term" value="F:hydrolase activity"/>
    <property type="evidence" value="ECO:0007669"/>
    <property type="project" value="UniProtKB-KW"/>
</dbReference>
<proteinExistence type="predicted"/>
<dbReference type="PANTHER" id="PTHR43329">
    <property type="entry name" value="EPOXIDE HYDROLASE"/>
    <property type="match status" value="1"/>
</dbReference>
<evidence type="ECO:0000256" key="1">
    <source>
        <dbReference type="ARBA" id="ARBA00022801"/>
    </source>
</evidence>
<dbReference type="Pfam" id="PF12697">
    <property type="entry name" value="Abhydrolase_6"/>
    <property type="match status" value="1"/>
</dbReference>
<dbReference type="RefSeq" id="WP_210855810.1">
    <property type="nucleotide sequence ID" value="NZ_JAGQDD010000015.1"/>
</dbReference>
<gene>
    <name evidence="3" type="ORF">KAK03_17700</name>
</gene>
<comment type="caution">
    <text evidence="3">The sequence shown here is derived from an EMBL/GenBank/DDBJ whole genome shotgun (WGS) entry which is preliminary data.</text>
</comment>